<gene>
    <name evidence="5" type="ORF">S03H2_20634</name>
</gene>
<dbReference type="InterPro" id="IPR057601">
    <property type="entry name" value="Oar-like_b-barrel"/>
</dbReference>
<dbReference type="AlphaFoldDB" id="X1H060"/>
<dbReference type="InterPro" id="IPR036942">
    <property type="entry name" value="Beta-barrel_TonB_sf"/>
</dbReference>
<keyword evidence="3" id="KW-0998">Cell outer membrane</keyword>
<sequence>MDGWVETSEKGPKIENLIVWNSFSPRIGLAYQLTSDQKTLLKASFGRYFTYPYIANWEWPGPNMSDYIGYCWNGTDWDWMYTIEGGEGYRVDEKLKNPRTDQFSVGLERELFANFSFGITYVYKKQINNIGYVNAAGI</sequence>
<reference evidence="5" key="1">
    <citation type="journal article" date="2014" name="Front. Microbiol.">
        <title>High frequency of phylogenetically diverse reductive dehalogenase-homologous genes in deep subseafloor sedimentary metagenomes.</title>
        <authorList>
            <person name="Kawai M."/>
            <person name="Futagami T."/>
            <person name="Toyoda A."/>
            <person name="Takaki Y."/>
            <person name="Nishi S."/>
            <person name="Hori S."/>
            <person name="Arai W."/>
            <person name="Tsubouchi T."/>
            <person name="Morono Y."/>
            <person name="Uchiyama I."/>
            <person name="Ito T."/>
            <person name="Fujiyama A."/>
            <person name="Inagaki F."/>
            <person name="Takami H."/>
        </authorList>
    </citation>
    <scope>NUCLEOTIDE SEQUENCE</scope>
    <source>
        <strain evidence="5">Expedition CK06-06</strain>
    </source>
</reference>
<keyword evidence="2" id="KW-0472">Membrane</keyword>
<dbReference type="SUPFAM" id="SSF56935">
    <property type="entry name" value="Porins"/>
    <property type="match status" value="1"/>
</dbReference>
<evidence type="ECO:0000259" key="4">
    <source>
        <dbReference type="Pfam" id="PF25183"/>
    </source>
</evidence>
<dbReference type="Gene3D" id="2.40.170.20">
    <property type="entry name" value="TonB-dependent receptor, beta-barrel domain"/>
    <property type="match status" value="1"/>
</dbReference>
<feature type="domain" description="TonB-dependent transporter Oar-like beta-barrel" evidence="4">
    <location>
        <begin position="20"/>
        <end position="130"/>
    </location>
</feature>
<evidence type="ECO:0000256" key="2">
    <source>
        <dbReference type="ARBA" id="ARBA00023136"/>
    </source>
</evidence>
<proteinExistence type="predicted"/>
<comment type="subcellular location">
    <subcellularLocation>
        <location evidence="1">Cell outer membrane</location>
    </subcellularLocation>
</comment>
<feature type="non-terminal residue" evidence="5">
    <location>
        <position position="138"/>
    </location>
</feature>
<organism evidence="5">
    <name type="scientific">marine sediment metagenome</name>
    <dbReference type="NCBI Taxonomy" id="412755"/>
    <lineage>
        <taxon>unclassified sequences</taxon>
        <taxon>metagenomes</taxon>
        <taxon>ecological metagenomes</taxon>
    </lineage>
</organism>
<comment type="caution">
    <text evidence="5">The sequence shown here is derived from an EMBL/GenBank/DDBJ whole genome shotgun (WGS) entry which is preliminary data.</text>
</comment>
<protein>
    <recommendedName>
        <fullName evidence="4">TonB-dependent transporter Oar-like beta-barrel domain-containing protein</fullName>
    </recommendedName>
</protein>
<evidence type="ECO:0000256" key="1">
    <source>
        <dbReference type="ARBA" id="ARBA00004442"/>
    </source>
</evidence>
<dbReference type="EMBL" id="BARU01010897">
    <property type="protein sequence ID" value="GAH38663.1"/>
    <property type="molecule type" value="Genomic_DNA"/>
</dbReference>
<evidence type="ECO:0000256" key="3">
    <source>
        <dbReference type="ARBA" id="ARBA00023237"/>
    </source>
</evidence>
<dbReference type="GO" id="GO:0009279">
    <property type="term" value="C:cell outer membrane"/>
    <property type="evidence" value="ECO:0007669"/>
    <property type="project" value="UniProtKB-SubCell"/>
</dbReference>
<name>X1H060_9ZZZZ</name>
<accession>X1H060</accession>
<evidence type="ECO:0000313" key="5">
    <source>
        <dbReference type="EMBL" id="GAH38663.1"/>
    </source>
</evidence>
<dbReference type="Pfam" id="PF25183">
    <property type="entry name" value="OMP_b-brl_4"/>
    <property type="match status" value="1"/>
</dbReference>